<keyword evidence="4 20" id="KW-0723">Serine/threonine-protein kinase</keyword>
<evidence type="ECO:0000256" key="5">
    <source>
        <dbReference type="ARBA" id="ARBA00022614"/>
    </source>
</evidence>
<comment type="subcellular location">
    <subcellularLocation>
        <location evidence="1">Membrane</location>
        <topology evidence="1">Single-pass type I membrane protein</topology>
    </subcellularLocation>
</comment>
<dbReference type="FunFam" id="3.30.200.20:FF:000015">
    <property type="entry name" value="Somatic embryogenesis receptor kinase 1"/>
    <property type="match status" value="1"/>
</dbReference>
<dbReference type="InterPro" id="IPR051824">
    <property type="entry name" value="LRR_Rcpt-Like_S/T_Kinase"/>
</dbReference>
<comment type="catalytic activity">
    <reaction evidence="17">
        <text>L-threonyl-[protein] + ATP = O-phospho-L-threonyl-[protein] + ADP + H(+)</text>
        <dbReference type="Rhea" id="RHEA:46608"/>
        <dbReference type="Rhea" id="RHEA-COMP:11060"/>
        <dbReference type="Rhea" id="RHEA-COMP:11605"/>
        <dbReference type="ChEBI" id="CHEBI:15378"/>
        <dbReference type="ChEBI" id="CHEBI:30013"/>
        <dbReference type="ChEBI" id="CHEBI:30616"/>
        <dbReference type="ChEBI" id="CHEBI:61977"/>
        <dbReference type="ChEBI" id="CHEBI:456216"/>
        <dbReference type="EC" id="2.7.11.1"/>
    </reaction>
</comment>
<dbReference type="SMART" id="SM00220">
    <property type="entry name" value="S_TKc"/>
    <property type="match status" value="1"/>
</dbReference>
<evidence type="ECO:0000256" key="7">
    <source>
        <dbReference type="ARBA" id="ARBA00022692"/>
    </source>
</evidence>
<evidence type="ECO:0000256" key="3">
    <source>
        <dbReference type="ARBA" id="ARBA00012513"/>
    </source>
</evidence>
<dbReference type="GO" id="GO:0005524">
    <property type="term" value="F:ATP binding"/>
    <property type="evidence" value="ECO:0007669"/>
    <property type="project" value="UniProtKB-UniRule"/>
</dbReference>
<organism evidence="23 24">
    <name type="scientific">Linum tenue</name>
    <dbReference type="NCBI Taxonomy" id="586396"/>
    <lineage>
        <taxon>Eukaryota</taxon>
        <taxon>Viridiplantae</taxon>
        <taxon>Streptophyta</taxon>
        <taxon>Embryophyta</taxon>
        <taxon>Tracheophyta</taxon>
        <taxon>Spermatophyta</taxon>
        <taxon>Magnoliopsida</taxon>
        <taxon>eudicotyledons</taxon>
        <taxon>Gunneridae</taxon>
        <taxon>Pentapetalae</taxon>
        <taxon>rosids</taxon>
        <taxon>fabids</taxon>
        <taxon>Malpighiales</taxon>
        <taxon>Linaceae</taxon>
        <taxon>Linum</taxon>
    </lineage>
</organism>
<evidence type="ECO:0000256" key="19">
    <source>
        <dbReference type="PROSITE-ProRule" id="PRU10141"/>
    </source>
</evidence>
<evidence type="ECO:0000256" key="15">
    <source>
        <dbReference type="ARBA" id="ARBA00023170"/>
    </source>
</evidence>
<name>A0AAV0J8L1_9ROSI</name>
<dbReference type="InterPro" id="IPR011009">
    <property type="entry name" value="Kinase-like_dom_sf"/>
</dbReference>
<dbReference type="PROSITE" id="PS50011">
    <property type="entry name" value="PROTEIN_KINASE_DOM"/>
    <property type="match status" value="1"/>
</dbReference>
<evidence type="ECO:0000256" key="13">
    <source>
        <dbReference type="ARBA" id="ARBA00022989"/>
    </source>
</evidence>
<evidence type="ECO:0000256" key="12">
    <source>
        <dbReference type="ARBA" id="ARBA00022840"/>
    </source>
</evidence>
<evidence type="ECO:0000256" key="14">
    <source>
        <dbReference type="ARBA" id="ARBA00023136"/>
    </source>
</evidence>
<feature type="domain" description="Protein kinase" evidence="22">
    <location>
        <begin position="153"/>
        <end position="432"/>
    </location>
</feature>
<feature type="transmembrane region" description="Helical" evidence="21">
    <location>
        <begin position="89"/>
        <end position="113"/>
    </location>
</feature>
<accession>A0AAV0J8L1</accession>
<evidence type="ECO:0000256" key="8">
    <source>
        <dbReference type="ARBA" id="ARBA00022729"/>
    </source>
</evidence>
<reference evidence="23" key="1">
    <citation type="submission" date="2022-08" db="EMBL/GenBank/DDBJ databases">
        <authorList>
            <person name="Gutierrez-Valencia J."/>
        </authorList>
    </citation>
    <scope>NUCLEOTIDE SEQUENCE</scope>
</reference>
<comment type="catalytic activity">
    <reaction evidence="18">
        <text>L-seryl-[protein] + ATP = O-phospho-L-seryl-[protein] + ADP + H(+)</text>
        <dbReference type="Rhea" id="RHEA:17989"/>
        <dbReference type="Rhea" id="RHEA-COMP:9863"/>
        <dbReference type="Rhea" id="RHEA-COMP:11604"/>
        <dbReference type="ChEBI" id="CHEBI:15378"/>
        <dbReference type="ChEBI" id="CHEBI:29999"/>
        <dbReference type="ChEBI" id="CHEBI:30616"/>
        <dbReference type="ChEBI" id="CHEBI:83421"/>
        <dbReference type="ChEBI" id="CHEBI:456216"/>
        <dbReference type="EC" id="2.7.11.1"/>
    </reaction>
</comment>
<keyword evidence="14 21" id="KW-0472">Membrane</keyword>
<evidence type="ECO:0000256" key="21">
    <source>
        <dbReference type="SAM" id="Phobius"/>
    </source>
</evidence>
<keyword evidence="6" id="KW-0808">Transferase</keyword>
<evidence type="ECO:0000256" key="18">
    <source>
        <dbReference type="ARBA" id="ARBA00048679"/>
    </source>
</evidence>
<dbReference type="AlphaFoldDB" id="A0AAV0J8L1"/>
<keyword evidence="13 21" id="KW-1133">Transmembrane helix</keyword>
<gene>
    <name evidence="23" type="ORF">LITE_LOCUS12810</name>
</gene>
<keyword evidence="9" id="KW-0677">Repeat</keyword>
<keyword evidence="10 19" id="KW-0547">Nucleotide-binding</keyword>
<dbReference type="FunFam" id="1.10.510.10:FF:000016">
    <property type="entry name" value="Somatic embryogenesis receptor-like kinase 1"/>
    <property type="match status" value="1"/>
</dbReference>
<feature type="binding site" evidence="19">
    <location>
        <position position="181"/>
    </location>
    <ligand>
        <name>ATP</name>
        <dbReference type="ChEBI" id="CHEBI:30616"/>
    </ligand>
</feature>
<dbReference type="Proteomes" id="UP001154282">
    <property type="component" value="Unassembled WGS sequence"/>
</dbReference>
<evidence type="ECO:0000256" key="1">
    <source>
        <dbReference type="ARBA" id="ARBA00004479"/>
    </source>
</evidence>
<dbReference type="PROSITE" id="PS00108">
    <property type="entry name" value="PROTEIN_KINASE_ST"/>
    <property type="match status" value="1"/>
</dbReference>
<comment type="caution">
    <text evidence="23">The sequence shown here is derived from an EMBL/GenBank/DDBJ whole genome shotgun (WGS) entry which is preliminary data.</text>
</comment>
<dbReference type="InterPro" id="IPR017441">
    <property type="entry name" value="Protein_kinase_ATP_BS"/>
</dbReference>
<evidence type="ECO:0000256" key="20">
    <source>
        <dbReference type="RuleBase" id="RU000304"/>
    </source>
</evidence>
<keyword evidence="5" id="KW-0433">Leucine-rich repeat</keyword>
<keyword evidence="7 21" id="KW-0812">Transmembrane</keyword>
<dbReference type="PANTHER" id="PTHR48006:SF90">
    <property type="entry name" value="PROTEIN KINASE DOMAIN-CONTAINING PROTEIN"/>
    <property type="match status" value="1"/>
</dbReference>
<evidence type="ECO:0000256" key="16">
    <source>
        <dbReference type="ARBA" id="ARBA00023180"/>
    </source>
</evidence>
<evidence type="ECO:0000256" key="10">
    <source>
        <dbReference type="ARBA" id="ARBA00022741"/>
    </source>
</evidence>
<feature type="non-terminal residue" evidence="23">
    <location>
        <position position="1"/>
    </location>
</feature>
<dbReference type="PANTHER" id="PTHR48006">
    <property type="entry name" value="LEUCINE-RICH REPEAT-CONTAINING PROTEIN DDB_G0281931-RELATED"/>
    <property type="match status" value="1"/>
</dbReference>
<keyword evidence="24" id="KW-1185">Reference proteome</keyword>
<dbReference type="EC" id="2.7.11.1" evidence="3"/>
<evidence type="ECO:0000256" key="17">
    <source>
        <dbReference type="ARBA" id="ARBA00047899"/>
    </source>
</evidence>
<dbReference type="PROSITE" id="PS00107">
    <property type="entry name" value="PROTEIN_KINASE_ATP"/>
    <property type="match status" value="1"/>
</dbReference>
<dbReference type="InterPro" id="IPR008271">
    <property type="entry name" value="Ser/Thr_kinase_AS"/>
</dbReference>
<keyword evidence="15" id="KW-0675">Receptor</keyword>
<keyword evidence="16" id="KW-0325">Glycoprotein</keyword>
<dbReference type="GO" id="GO:0004674">
    <property type="term" value="F:protein serine/threonine kinase activity"/>
    <property type="evidence" value="ECO:0007669"/>
    <property type="project" value="UniProtKB-KW"/>
</dbReference>
<evidence type="ECO:0000256" key="4">
    <source>
        <dbReference type="ARBA" id="ARBA00022527"/>
    </source>
</evidence>
<dbReference type="Gene3D" id="3.30.200.20">
    <property type="entry name" value="Phosphorylase Kinase, domain 1"/>
    <property type="match status" value="1"/>
</dbReference>
<comment type="similarity">
    <text evidence="2">Belongs to the protein kinase superfamily. Ser/Thr protein kinase family.</text>
</comment>
<evidence type="ECO:0000256" key="2">
    <source>
        <dbReference type="ARBA" id="ARBA00008684"/>
    </source>
</evidence>
<keyword evidence="11" id="KW-0418">Kinase</keyword>
<dbReference type="GO" id="GO:0016020">
    <property type="term" value="C:membrane"/>
    <property type="evidence" value="ECO:0007669"/>
    <property type="project" value="UniProtKB-SubCell"/>
</dbReference>
<dbReference type="InterPro" id="IPR000719">
    <property type="entry name" value="Prot_kinase_dom"/>
</dbReference>
<dbReference type="Gene3D" id="1.10.510.10">
    <property type="entry name" value="Transferase(Phosphotransferase) domain 1"/>
    <property type="match status" value="1"/>
</dbReference>
<evidence type="ECO:0000313" key="23">
    <source>
        <dbReference type="EMBL" id="CAI0405223.1"/>
    </source>
</evidence>
<dbReference type="SUPFAM" id="SSF56112">
    <property type="entry name" value="Protein kinase-like (PK-like)"/>
    <property type="match status" value="1"/>
</dbReference>
<proteinExistence type="inferred from homology"/>
<evidence type="ECO:0000259" key="22">
    <source>
        <dbReference type="PROSITE" id="PS50011"/>
    </source>
</evidence>
<evidence type="ECO:0000256" key="11">
    <source>
        <dbReference type="ARBA" id="ARBA00022777"/>
    </source>
</evidence>
<protein>
    <recommendedName>
        <fullName evidence="3">non-specific serine/threonine protein kinase</fullName>
        <ecNumber evidence="3">2.7.11.1</ecNumber>
    </recommendedName>
</protein>
<evidence type="ECO:0000313" key="24">
    <source>
        <dbReference type="Proteomes" id="UP001154282"/>
    </source>
</evidence>
<dbReference type="EMBL" id="CAMGYJ010000004">
    <property type="protein sequence ID" value="CAI0405223.1"/>
    <property type="molecule type" value="Genomic_DNA"/>
</dbReference>
<keyword evidence="8" id="KW-0732">Signal</keyword>
<evidence type="ECO:0000256" key="9">
    <source>
        <dbReference type="ARBA" id="ARBA00022737"/>
    </source>
</evidence>
<sequence>FRRLNNNSLTGSCPQSLSNIQGLTLFSLSICCLYTHFDMLFSRIARVIGNPLICGPKAENNCSAVFPEPLSLTPEVSAASDATSTSHHVAIAFGASFGAAFAIILIMGLLVWWRYRHNKQIFFDVNEQYDPEVRLGHLRRYTFKELRSATDHFSAKNILGKGGFGIVYKGCFNDGSVVAVKRLKDYNAVGGEIQFQTEVETISLAVHRNLLRLSGFCTTENERILVYPYMSNGSVASRLRGRPALDWGRRKKIALGTARGLLYLHEQCDPKIIHRDVKAANILLDEDFEAVVGDFGLAKLLDHRDSHVTTAVRGTVGHIAPEYLSTGQSSEKTDVFGFGILLLELITGQKALDFGRAAHQKGVMLDWVKKLHQEGKLQVMVDKDLRGKFDRVELEEMVQVALLCTQFNPLNRPKMSEVLKMLEGDGLAEKWEAASQNLETPRFRTCEYPLQRYSDYIEESSLVVEAMELSGPR</sequence>
<dbReference type="Pfam" id="PF00069">
    <property type="entry name" value="Pkinase"/>
    <property type="match status" value="1"/>
</dbReference>
<keyword evidence="12 19" id="KW-0067">ATP-binding</keyword>
<evidence type="ECO:0000256" key="6">
    <source>
        <dbReference type="ARBA" id="ARBA00022679"/>
    </source>
</evidence>